<keyword evidence="2" id="KW-1133">Transmembrane helix</keyword>
<feature type="compositionally biased region" description="Gly residues" evidence="1">
    <location>
        <begin position="602"/>
        <end position="625"/>
    </location>
</feature>
<sequence>MSSHRVRSSVAVLAAAGLLLGLVGAVAAAGTSASAASATAAEAPASVRADTSDFTFDSFTADYTLTRSADKVSHLRTVETLVAEFPQSDQNHGIVRAIPLTYQNVDLKLSVVSVMDAMGASIPFERSDQDGFAQLRIGSAETFVHGKQTYIITYTQQNVVRYFADTRADEFYWDVNGTGWAQPFGVVTARLHLDSTLTTALSGDQACYVGDLGSADRCTITSTPTAGGTVITATHSNLGPGQNVTIAVGFKPRTFATPPDPRQSFPAAVLPWILLGLAVAILAAVVVARLYVWRTPKGRGIIIPQYAPPPGMFPALAAQFLNRGDRAVPAQLIGFAVDKVAALIDHSSASVDQLFGLRLLAPSASVADPDERAILNRIFVTDEPGTEVLLDPSDHALGDRMASLDSELARVVDARGLRGRAKSALPRILASGIVVVVVAWLLLIWWATTQNATTDVISFGFWAVIVIAVLVFLLARVPDLMTAKGVEVRDHLLGLRDYLTLAEAERFRVLQSPQGADRVDVTDGSAIVKLNEKLLPYAIVWGVEKEWMRELSHSYEATNTQPEWTAGTMNASLLPLQIAAFSSLYEGSPFAVTPPPSSGTGSSWGGSSGGGYSGGGGGGGGGGGW</sequence>
<dbReference type="InterPro" id="IPR018702">
    <property type="entry name" value="DUF2207"/>
</dbReference>
<organism evidence="6 7">
    <name type="scientific">Leifsonia tongyongensis</name>
    <dbReference type="NCBI Taxonomy" id="1268043"/>
    <lineage>
        <taxon>Bacteria</taxon>
        <taxon>Bacillati</taxon>
        <taxon>Actinomycetota</taxon>
        <taxon>Actinomycetes</taxon>
        <taxon>Micrococcales</taxon>
        <taxon>Microbacteriaceae</taxon>
        <taxon>Leifsonia</taxon>
    </lineage>
</organism>
<evidence type="ECO:0000256" key="1">
    <source>
        <dbReference type="SAM" id="MobiDB-lite"/>
    </source>
</evidence>
<dbReference type="EMBL" id="JAAGWY010000002">
    <property type="protein sequence ID" value="NEN06608.1"/>
    <property type="molecule type" value="Genomic_DNA"/>
</dbReference>
<feature type="domain" description="Predicted membrane protein YciQ-like C-terminal" evidence="5">
    <location>
        <begin position="304"/>
        <end position="551"/>
    </location>
</feature>
<name>A0A6L9Y010_9MICO</name>
<feature type="transmembrane region" description="Helical" evidence="2">
    <location>
        <begin position="269"/>
        <end position="292"/>
    </location>
</feature>
<feature type="domain" description="DUF2207" evidence="4">
    <location>
        <begin position="75"/>
        <end position="250"/>
    </location>
</feature>
<proteinExistence type="predicted"/>
<feature type="signal peptide" evidence="3">
    <location>
        <begin position="1"/>
        <end position="28"/>
    </location>
</feature>
<dbReference type="Pfam" id="PF20990">
    <property type="entry name" value="DUF2207_C"/>
    <property type="match status" value="1"/>
</dbReference>
<evidence type="ECO:0000259" key="4">
    <source>
        <dbReference type="Pfam" id="PF09972"/>
    </source>
</evidence>
<dbReference type="Pfam" id="PF09972">
    <property type="entry name" value="DUF2207"/>
    <property type="match status" value="1"/>
</dbReference>
<protein>
    <submittedName>
        <fullName evidence="6">DUF2207 domain-containing protein</fullName>
    </submittedName>
</protein>
<feature type="transmembrane region" description="Helical" evidence="2">
    <location>
        <begin position="428"/>
        <end position="447"/>
    </location>
</feature>
<evidence type="ECO:0000313" key="6">
    <source>
        <dbReference type="EMBL" id="NEN06608.1"/>
    </source>
</evidence>
<keyword evidence="7" id="KW-1185">Reference proteome</keyword>
<dbReference type="Proteomes" id="UP000474967">
    <property type="component" value="Unassembled WGS sequence"/>
</dbReference>
<evidence type="ECO:0000256" key="2">
    <source>
        <dbReference type="SAM" id="Phobius"/>
    </source>
</evidence>
<evidence type="ECO:0000259" key="5">
    <source>
        <dbReference type="Pfam" id="PF20990"/>
    </source>
</evidence>
<accession>A0A6L9Y010</accession>
<evidence type="ECO:0000313" key="7">
    <source>
        <dbReference type="Proteomes" id="UP000474967"/>
    </source>
</evidence>
<keyword evidence="2" id="KW-0472">Membrane</keyword>
<comment type="caution">
    <text evidence="6">The sequence shown here is derived from an EMBL/GenBank/DDBJ whole genome shotgun (WGS) entry which is preliminary data.</text>
</comment>
<reference evidence="6 7" key="1">
    <citation type="journal article" date="2014" name="J. Microbiol.">
        <title>Diaminobutyricibacter tongyongensis gen. nov., sp. nov. and Homoserinibacter gongjuensis gen. nov., sp. nov. belong to the family Microbacteriaceae.</title>
        <authorList>
            <person name="Kim S.J."/>
            <person name="Ahn J.H."/>
            <person name="Weon H.Y."/>
            <person name="Hamada M."/>
            <person name="Suzuki K."/>
            <person name="Kwon S.W."/>
        </authorList>
    </citation>
    <scope>NUCLEOTIDE SEQUENCE [LARGE SCALE GENOMIC DNA]</scope>
    <source>
        <strain evidence="6 7">NBRC 108724</strain>
    </source>
</reference>
<dbReference type="AlphaFoldDB" id="A0A6L9Y010"/>
<feature type="chain" id="PRO_5039520188" evidence="3">
    <location>
        <begin position="29"/>
        <end position="625"/>
    </location>
</feature>
<feature type="region of interest" description="Disordered" evidence="1">
    <location>
        <begin position="592"/>
        <end position="625"/>
    </location>
</feature>
<evidence type="ECO:0000256" key="3">
    <source>
        <dbReference type="SAM" id="SignalP"/>
    </source>
</evidence>
<dbReference type="RefSeq" id="WP_163290007.1">
    <property type="nucleotide sequence ID" value="NZ_JAAGWY010000002.1"/>
</dbReference>
<dbReference type="InterPro" id="IPR048389">
    <property type="entry name" value="YciQ-like_C"/>
</dbReference>
<feature type="transmembrane region" description="Helical" evidence="2">
    <location>
        <begin position="459"/>
        <end position="477"/>
    </location>
</feature>
<gene>
    <name evidence="6" type="ORF">G3T36_12100</name>
</gene>
<keyword evidence="2" id="KW-0812">Transmembrane</keyword>
<keyword evidence="3" id="KW-0732">Signal</keyword>